<name>A0A1H8G832_9ACTN</name>
<evidence type="ECO:0000256" key="1">
    <source>
        <dbReference type="ARBA" id="ARBA00023015"/>
    </source>
</evidence>
<dbReference type="GO" id="GO:0003700">
    <property type="term" value="F:DNA-binding transcription factor activity"/>
    <property type="evidence" value="ECO:0007669"/>
    <property type="project" value="TreeGrafter"/>
</dbReference>
<evidence type="ECO:0000256" key="3">
    <source>
        <dbReference type="ARBA" id="ARBA00023163"/>
    </source>
</evidence>
<dbReference type="RefSeq" id="WP_055504965.1">
    <property type="nucleotide sequence ID" value="NZ_BBZG01000002.1"/>
</dbReference>
<dbReference type="InterPro" id="IPR004111">
    <property type="entry name" value="Repressor_TetR_C"/>
</dbReference>
<feature type="domain" description="HTH tetR-type" evidence="5">
    <location>
        <begin position="24"/>
        <end position="84"/>
    </location>
</feature>
<keyword evidence="7" id="KW-1185">Reference proteome</keyword>
<dbReference type="InterPro" id="IPR036271">
    <property type="entry name" value="Tet_transcr_reg_TetR-rel_C_sf"/>
</dbReference>
<dbReference type="GO" id="GO:0000976">
    <property type="term" value="F:transcription cis-regulatory region binding"/>
    <property type="evidence" value="ECO:0007669"/>
    <property type="project" value="TreeGrafter"/>
</dbReference>
<dbReference type="InterPro" id="IPR050109">
    <property type="entry name" value="HTH-type_TetR-like_transc_reg"/>
</dbReference>
<evidence type="ECO:0000259" key="5">
    <source>
        <dbReference type="PROSITE" id="PS50977"/>
    </source>
</evidence>
<dbReference type="Gene3D" id="1.10.10.60">
    <property type="entry name" value="Homeodomain-like"/>
    <property type="match status" value="1"/>
</dbReference>
<dbReference type="OrthoDB" id="3818006at2"/>
<proteinExistence type="predicted"/>
<evidence type="ECO:0000313" key="6">
    <source>
        <dbReference type="EMBL" id="SEN39894.1"/>
    </source>
</evidence>
<dbReference type="EMBL" id="FOBF01000026">
    <property type="protein sequence ID" value="SEN39894.1"/>
    <property type="molecule type" value="Genomic_DNA"/>
</dbReference>
<dbReference type="PROSITE" id="PS50977">
    <property type="entry name" value="HTH_TETR_2"/>
    <property type="match status" value="1"/>
</dbReference>
<gene>
    <name evidence="6" type="ORF">SAMN05660976_07453</name>
</gene>
<keyword evidence="2 4" id="KW-0238">DNA-binding</keyword>
<keyword evidence="3" id="KW-0804">Transcription</keyword>
<dbReference type="Proteomes" id="UP000198953">
    <property type="component" value="Unassembled WGS sequence"/>
</dbReference>
<dbReference type="Gene3D" id="1.10.357.10">
    <property type="entry name" value="Tetracycline Repressor, domain 2"/>
    <property type="match status" value="1"/>
</dbReference>
<accession>A0A1H8G832</accession>
<evidence type="ECO:0000256" key="4">
    <source>
        <dbReference type="PROSITE-ProRule" id="PRU00335"/>
    </source>
</evidence>
<keyword evidence="1" id="KW-0805">Transcription regulation</keyword>
<dbReference type="Pfam" id="PF00440">
    <property type="entry name" value="TetR_N"/>
    <property type="match status" value="1"/>
</dbReference>
<dbReference type="SUPFAM" id="SSF46689">
    <property type="entry name" value="Homeodomain-like"/>
    <property type="match status" value="1"/>
</dbReference>
<dbReference type="AlphaFoldDB" id="A0A1H8G832"/>
<evidence type="ECO:0000256" key="2">
    <source>
        <dbReference type="ARBA" id="ARBA00023125"/>
    </source>
</evidence>
<evidence type="ECO:0000313" key="7">
    <source>
        <dbReference type="Proteomes" id="UP000198953"/>
    </source>
</evidence>
<reference evidence="6 7" key="1">
    <citation type="submission" date="2016-10" db="EMBL/GenBank/DDBJ databases">
        <authorList>
            <person name="de Groot N.N."/>
        </authorList>
    </citation>
    <scope>NUCLEOTIDE SEQUENCE [LARGE SCALE GENOMIC DNA]</scope>
    <source>
        <strain evidence="6 7">DSM 43357</strain>
    </source>
</reference>
<protein>
    <submittedName>
        <fullName evidence="6">Transcriptional regulator, TetR family</fullName>
    </submittedName>
</protein>
<dbReference type="GO" id="GO:0045892">
    <property type="term" value="P:negative regulation of DNA-templated transcription"/>
    <property type="evidence" value="ECO:0007669"/>
    <property type="project" value="InterPro"/>
</dbReference>
<dbReference type="SUPFAM" id="SSF48498">
    <property type="entry name" value="Tetracyclin repressor-like, C-terminal domain"/>
    <property type="match status" value="1"/>
</dbReference>
<dbReference type="PANTHER" id="PTHR30055:SF151">
    <property type="entry name" value="TRANSCRIPTIONAL REGULATORY PROTEIN"/>
    <property type="match status" value="1"/>
</dbReference>
<sequence>MTADEQQVPSVWARLDRGRREQQSLSQEQIVAAAVRLLDTEGLEALSMRNLGKRLNAGATSLYRHVASKDELLELVADEIYGELDVPPPPTEPGQWREATVAFAHSVRAMILRHPWIASVLGAAGMSYLGPNLMRITDQMLGVYEAAGFSLGEGNAVMSTVLAYVTGVTISEAAWVTMLARRGQTDQDWFERLWPIAQEAMKPYPRLSRLYAAGVDHDPQRTRDEGFDYGLGKVLDGFAATRA</sequence>
<dbReference type="PROSITE" id="PS01081">
    <property type="entry name" value="HTH_TETR_1"/>
    <property type="match status" value="1"/>
</dbReference>
<dbReference type="STRING" id="46177.SAMN05660976_07453"/>
<dbReference type="Pfam" id="PF02909">
    <property type="entry name" value="TetR_C_1"/>
    <property type="match status" value="1"/>
</dbReference>
<dbReference type="PANTHER" id="PTHR30055">
    <property type="entry name" value="HTH-TYPE TRANSCRIPTIONAL REGULATOR RUTR"/>
    <property type="match status" value="1"/>
</dbReference>
<feature type="DNA-binding region" description="H-T-H motif" evidence="4">
    <location>
        <begin position="47"/>
        <end position="66"/>
    </location>
</feature>
<dbReference type="InterPro" id="IPR009057">
    <property type="entry name" value="Homeodomain-like_sf"/>
</dbReference>
<dbReference type="InterPro" id="IPR023772">
    <property type="entry name" value="DNA-bd_HTH_TetR-type_CS"/>
</dbReference>
<organism evidence="6 7">
    <name type="scientific">Nonomuraea pusilla</name>
    <dbReference type="NCBI Taxonomy" id="46177"/>
    <lineage>
        <taxon>Bacteria</taxon>
        <taxon>Bacillati</taxon>
        <taxon>Actinomycetota</taxon>
        <taxon>Actinomycetes</taxon>
        <taxon>Streptosporangiales</taxon>
        <taxon>Streptosporangiaceae</taxon>
        <taxon>Nonomuraea</taxon>
    </lineage>
</organism>
<dbReference type="InterPro" id="IPR001647">
    <property type="entry name" value="HTH_TetR"/>
</dbReference>